<keyword evidence="3" id="KW-0238">DNA-binding</keyword>
<keyword evidence="2" id="KW-0805">Transcription regulation</keyword>
<evidence type="ECO:0000256" key="3">
    <source>
        <dbReference type="ARBA" id="ARBA00023125"/>
    </source>
</evidence>
<dbReference type="Pfam" id="PF07716">
    <property type="entry name" value="bZIP_2"/>
    <property type="match status" value="1"/>
</dbReference>
<keyword evidence="9" id="KW-1185">Reference proteome</keyword>
<dbReference type="CDD" id="cd14705">
    <property type="entry name" value="bZIP_Zip1"/>
    <property type="match status" value="1"/>
</dbReference>
<evidence type="ECO:0000256" key="1">
    <source>
        <dbReference type="ARBA" id="ARBA00004123"/>
    </source>
</evidence>
<sequence length="245" mass="26377">MFDLPEHLASLNTLVPSSSTAPVDPSIEEAVWEYFNTDALFQNFGVNPSEYDSKHDTASKLDLSPVNPQPVVASSSSSSALPADLKSFIQQFASEQPSQAFGSTDYANALALGLHMTTPAAVPSTAHMSDIMAAGSSSTSPDDSRPSGAKKLKSLGAGQAEIEEDKRRRNTEASARFRAKKKEREQALEVRAKELEGQVAQLTNDKLSLENENRLLKAIVLGSRGGGEGAQEALEQFLGKRKRQE</sequence>
<evidence type="ECO:0000256" key="4">
    <source>
        <dbReference type="ARBA" id="ARBA00023163"/>
    </source>
</evidence>
<keyword evidence="5" id="KW-0539">Nucleus</keyword>
<dbReference type="InParanoid" id="A0A1Y1UA80"/>
<name>A0A1Y1UA80_9TREE</name>
<dbReference type="InterPro" id="IPR046347">
    <property type="entry name" value="bZIP_sf"/>
</dbReference>
<dbReference type="AlphaFoldDB" id="A0A1Y1UA80"/>
<dbReference type="GO" id="GO:0001228">
    <property type="term" value="F:DNA-binding transcription activator activity, RNA polymerase II-specific"/>
    <property type="evidence" value="ECO:0007669"/>
    <property type="project" value="TreeGrafter"/>
</dbReference>
<gene>
    <name evidence="8" type="ORF">BD324DRAFT_653681</name>
</gene>
<evidence type="ECO:0000256" key="6">
    <source>
        <dbReference type="SAM" id="MobiDB-lite"/>
    </source>
</evidence>
<protein>
    <recommendedName>
        <fullName evidence="7">BZIP domain-containing protein</fullName>
    </recommendedName>
</protein>
<evidence type="ECO:0000256" key="5">
    <source>
        <dbReference type="ARBA" id="ARBA00023242"/>
    </source>
</evidence>
<dbReference type="GO" id="GO:0005634">
    <property type="term" value="C:nucleus"/>
    <property type="evidence" value="ECO:0007669"/>
    <property type="project" value="UniProtKB-SubCell"/>
</dbReference>
<dbReference type="STRING" id="4999.A0A1Y1UA80"/>
<dbReference type="PROSITE" id="PS50217">
    <property type="entry name" value="BZIP"/>
    <property type="match status" value="1"/>
</dbReference>
<dbReference type="GO" id="GO:0000977">
    <property type="term" value="F:RNA polymerase II transcription regulatory region sequence-specific DNA binding"/>
    <property type="evidence" value="ECO:0007669"/>
    <property type="project" value="TreeGrafter"/>
</dbReference>
<evidence type="ECO:0000256" key="2">
    <source>
        <dbReference type="ARBA" id="ARBA00023015"/>
    </source>
</evidence>
<dbReference type="Gene3D" id="1.20.5.170">
    <property type="match status" value="1"/>
</dbReference>
<dbReference type="GeneID" id="33560499"/>
<dbReference type="PANTHER" id="PTHR13044">
    <property type="entry name" value="ACTIVATING TRANSCRIPTION FACTOR ATF 4/5"/>
    <property type="match status" value="1"/>
</dbReference>
<comment type="caution">
    <text evidence="8">The sequence shown here is derived from an EMBL/GenBank/DDBJ whole genome shotgun (WGS) entry which is preliminary data.</text>
</comment>
<dbReference type="PROSITE" id="PS00036">
    <property type="entry name" value="BZIP_BASIC"/>
    <property type="match status" value="1"/>
</dbReference>
<dbReference type="EMBL" id="NBSH01000016">
    <property type="protein sequence ID" value="ORX33985.1"/>
    <property type="molecule type" value="Genomic_DNA"/>
</dbReference>
<dbReference type="Proteomes" id="UP000193218">
    <property type="component" value="Unassembled WGS sequence"/>
</dbReference>
<evidence type="ECO:0000313" key="8">
    <source>
        <dbReference type="EMBL" id="ORX33985.1"/>
    </source>
</evidence>
<comment type="subcellular location">
    <subcellularLocation>
        <location evidence="1">Nucleus</location>
    </subcellularLocation>
</comment>
<feature type="domain" description="BZIP" evidence="7">
    <location>
        <begin position="160"/>
        <end position="217"/>
    </location>
</feature>
<proteinExistence type="predicted"/>
<evidence type="ECO:0000313" key="9">
    <source>
        <dbReference type="Proteomes" id="UP000193218"/>
    </source>
</evidence>
<feature type="region of interest" description="Disordered" evidence="6">
    <location>
        <begin position="132"/>
        <end position="184"/>
    </location>
</feature>
<keyword evidence="4" id="KW-0804">Transcription</keyword>
<dbReference type="RefSeq" id="XP_021868273.1">
    <property type="nucleotide sequence ID" value="XM_022018690.1"/>
</dbReference>
<dbReference type="InterPro" id="IPR004827">
    <property type="entry name" value="bZIP"/>
</dbReference>
<dbReference type="SUPFAM" id="SSF57959">
    <property type="entry name" value="Leucine zipper domain"/>
    <property type="match status" value="1"/>
</dbReference>
<dbReference type="PANTHER" id="PTHR13044:SF14">
    <property type="entry name" value="CRYPTOCEPHAL, ISOFORM A"/>
    <property type="match status" value="1"/>
</dbReference>
<evidence type="ECO:0000259" key="7">
    <source>
        <dbReference type="PROSITE" id="PS50217"/>
    </source>
</evidence>
<dbReference type="OrthoDB" id="1939598at2759"/>
<organism evidence="8 9">
    <name type="scientific">Kockovaella imperatae</name>
    <dbReference type="NCBI Taxonomy" id="4999"/>
    <lineage>
        <taxon>Eukaryota</taxon>
        <taxon>Fungi</taxon>
        <taxon>Dikarya</taxon>
        <taxon>Basidiomycota</taxon>
        <taxon>Agaricomycotina</taxon>
        <taxon>Tremellomycetes</taxon>
        <taxon>Tremellales</taxon>
        <taxon>Cuniculitremaceae</taxon>
        <taxon>Kockovaella</taxon>
    </lineage>
</organism>
<reference evidence="8 9" key="1">
    <citation type="submission" date="2017-03" db="EMBL/GenBank/DDBJ databases">
        <title>Widespread Adenine N6-methylation of Active Genes in Fungi.</title>
        <authorList>
            <consortium name="DOE Joint Genome Institute"/>
            <person name="Mondo S.J."/>
            <person name="Dannebaum R.O."/>
            <person name="Kuo R.C."/>
            <person name="Louie K.B."/>
            <person name="Bewick A.J."/>
            <person name="Labutti K."/>
            <person name="Haridas S."/>
            <person name="Kuo A."/>
            <person name="Salamov A."/>
            <person name="Ahrendt S.R."/>
            <person name="Lau R."/>
            <person name="Bowen B.P."/>
            <person name="Lipzen A."/>
            <person name="Sullivan W."/>
            <person name="Andreopoulos W.B."/>
            <person name="Clum A."/>
            <person name="Lindquist E."/>
            <person name="Daum C."/>
            <person name="Northen T.R."/>
            <person name="Ramamoorthy G."/>
            <person name="Schmitz R.J."/>
            <person name="Gryganskyi A."/>
            <person name="Culley D."/>
            <person name="Magnuson J."/>
            <person name="James T.Y."/>
            <person name="O'Malley M.A."/>
            <person name="Stajich J.E."/>
            <person name="Spatafora J.W."/>
            <person name="Visel A."/>
            <person name="Grigoriev I.V."/>
        </authorList>
    </citation>
    <scope>NUCLEOTIDE SEQUENCE [LARGE SCALE GENOMIC DNA]</scope>
    <source>
        <strain evidence="8 9">NRRL Y-17943</strain>
    </source>
</reference>
<accession>A0A1Y1UA80</accession>
<dbReference type="SMART" id="SM00338">
    <property type="entry name" value="BRLZ"/>
    <property type="match status" value="1"/>
</dbReference>